<dbReference type="Proteomes" id="UP000460715">
    <property type="component" value="Unassembled WGS sequence"/>
</dbReference>
<reference evidence="3 4" key="1">
    <citation type="submission" date="2019-03" db="EMBL/GenBank/DDBJ databases">
        <title>Roseomonas sp. a novel Roseomonas species isolated from Sea whip Gorgonian.</title>
        <authorList>
            <person name="Li F."/>
            <person name="Pan X."/>
            <person name="Huang S."/>
            <person name="Li Z."/>
            <person name="Meng B."/>
        </authorList>
    </citation>
    <scope>NUCLEOTIDE SEQUENCE [LARGE SCALE GENOMIC DNA]</scope>
    <source>
        <strain evidence="3 4">M0104</strain>
    </source>
</reference>
<evidence type="ECO:0000256" key="2">
    <source>
        <dbReference type="SAM" id="Phobius"/>
    </source>
</evidence>
<feature type="region of interest" description="Disordered" evidence="1">
    <location>
        <begin position="1"/>
        <end position="37"/>
    </location>
</feature>
<dbReference type="EMBL" id="SNVJ01000002">
    <property type="protein sequence ID" value="MXP62166.1"/>
    <property type="molecule type" value="Genomic_DNA"/>
</dbReference>
<evidence type="ECO:0000313" key="3">
    <source>
        <dbReference type="EMBL" id="MXP62166.1"/>
    </source>
</evidence>
<keyword evidence="2" id="KW-1133">Transmembrane helix</keyword>
<evidence type="ECO:0000313" key="4">
    <source>
        <dbReference type="Proteomes" id="UP000460715"/>
    </source>
</evidence>
<proteinExistence type="predicted"/>
<gene>
    <name evidence="3" type="ORF">E0493_02215</name>
</gene>
<accession>A0A845B7U1</accession>
<sequence>MSDTPNRPPRERAIDPPPGPHAAPMPEKPLDATPARQGRTTGHVRWILLISIVLVILAFIVARLFSV</sequence>
<dbReference type="RefSeq" id="WP_160935297.1">
    <property type="nucleotide sequence ID" value="NZ_SNVJ01000002.1"/>
</dbReference>
<keyword evidence="2" id="KW-0812">Transmembrane</keyword>
<organism evidence="3 4">
    <name type="scientific">Teichococcus coralli</name>
    <dbReference type="NCBI Taxonomy" id="2545983"/>
    <lineage>
        <taxon>Bacteria</taxon>
        <taxon>Pseudomonadati</taxon>
        <taxon>Pseudomonadota</taxon>
        <taxon>Alphaproteobacteria</taxon>
        <taxon>Acetobacterales</taxon>
        <taxon>Roseomonadaceae</taxon>
        <taxon>Roseomonas</taxon>
    </lineage>
</organism>
<feature type="transmembrane region" description="Helical" evidence="2">
    <location>
        <begin position="46"/>
        <end position="65"/>
    </location>
</feature>
<evidence type="ECO:0000256" key="1">
    <source>
        <dbReference type="SAM" id="MobiDB-lite"/>
    </source>
</evidence>
<name>A0A845B7U1_9PROT</name>
<keyword evidence="4" id="KW-1185">Reference proteome</keyword>
<comment type="caution">
    <text evidence="3">The sequence shown here is derived from an EMBL/GenBank/DDBJ whole genome shotgun (WGS) entry which is preliminary data.</text>
</comment>
<feature type="compositionally biased region" description="Pro residues" evidence="1">
    <location>
        <begin position="15"/>
        <end position="27"/>
    </location>
</feature>
<keyword evidence="2" id="KW-0472">Membrane</keyword>
<protein>
    <submittedName>
        <fullName evidence="3">Uncharacterized protein</fullName>
    </submittedName>
</protein>
<dbReference type="AlphaFoldDB" id="A0A845B7U1"/>